<gene>
    <name evidence="4" type="ORF">GCM10009111_23640</name>
</gene>
<keyword evidence="1 2" id="KW-0732">Signal</keyword>
<dbReference type="InterPro" id="IPR027385">
    <property type="entry name" value="Beta-barrel_OMP"/>
</dbReference>
<dbReference type="RefSeq" id="WP_343817684.1">
    <property type="nucleotide sequence ID" value="NZ_BAAAFA010000008.1"/>
</dbReference>
<feature type="signal peptide" evidence="2">
    <location>
        <begin position="1"/>
        <end position="19"/>
    </location>
</feature>
<dbReference type="Pfam" id="PF13505">
    <property type="entry name" value="OMP_b-brl"/>
    <property type="match status" value="1"/>
</dbReference>
<evidence type="ECO:0000256" key="1">
    <source>
        <dbReference type="ARBA" id="ARBA00022729"/>
    </source>
</evidence>
<dbReference type="Gene3D" id="2.40.160.20">
    <property type="match status" value="1"/>
</dbReference>
<dbReference type="Proteomes" id="UP001500021">
    <property type="component" value="Unassembled WGS sequence"/>
</dbReference>
<organism evidence="4 5">
    <name type="scientific">Colwellia asteriadis</name>
    <dbReference type="NCBI Taxonomy" id="517723"/>
    <lineage>
        <taxon>Bacteria</taxon>
        <taxon>Pseudomonadati</taxon>
        <taxon>Pseudomonadota</taxon>
        <taxon>Gammaproteobacteria</taxon>
        <taxon>Alteromonadales</taxon>
        <taxon>Colwelliaceae</taxon>
        <taxon>Colwellia</taxon>
    </lineage>
</organism>
<dbReference type="SUPFAM" id="SSF56925">
    <property type="entry name" value="OMPA-like"/>
    <property type="match status" value="1"/>
</dbReference>
<proteinExistence type="predicted"/>
<evidence type="ECO:0000313" key="5">
    <source>
        <dbReference type="Proteomes" id="UP001500021"/>
    </source>
</evidence>
<feature type="domain" description="Outer membrane protein beta-barrel" evidence="3">
    <location>
        <begin position="53"/>
        <end position="219"/>
    </location>
</feature>
<sequence length="233" mass="25760">MIKTIAGIALFALPFSSFAEITVVSEILIGQSTYDINSTLRTEIRTEVSEENYSSSLNSDSFGFRLGIKFTDNFSFELAKHEHGKSVNYVTVYIPTSIPASPNGGSCCLGPDEDSSRVAIVPIDLESIRLGIKGDMELFENTSINARLGLARWKYGEYTPQKLSDISGHSNSGETGNDIYYSLGAEYKFTESFYIGVEYSLLKVSVNKTYDDEYSGSYNNNIKDLSLVIGWAF</sequence>
<comment type="caution">
    <text evidence="4">The sequence shown here is derived from an EMBL/GenBank/DDBJ whole genome shotgun (WGS) entry which is preliminary data.</text>
</comment>
<accession>A0ABN1L920</accession>
<name>A0ABN1L920_9GAMM</name>
<dbReference type="InterPro" id="IPR011250">
    <property type="entry name" value="OMP/PagP_B-barrel"/>
</dbReference>
<evidence type="ECO:0000259" key="3">
    <source>
        <dbReference type="Pfam" id="PF13505"/>
    </source>
</evidence>
<evidence type="ECO:0000313" key="4">
    <source>
        <dbReference type="EMBL" id="GAA0819515.1"/>
    </source>
</evidence>
<feature type="chain" id="PRO_5047278377" description="Outer membrane protein beta-barrel domain-containing protein" evidence="2">
    <location>
        <begin position="20"/>
        <end position="233"/>
    </location>
</feature>
<dbReference type="EMBL" id="BAAAFA010000008">
    <property type="protein sequence ID" value="GAA0819515.1"/>
    <property type="molecule type" value="Genomic_DNA"/>
</dbReference>
<evidence type="ECO:0000256" key="2">
    <source>
        <dbReference type="SAM" id="SignalP"/>
    </source>
</evidence>
<protein>
    <recommendedName>
        <fullName evidence="3">Outer membrane protein beta-barrel domain-containing protein</fullName>
    </recommendedName>
</protein>
<keyword evidence="5" id="KW-1185">Reference proteome</keyword>
<reference evidence="4 5" key="1">
    <citation type="journal article" date="2019" name="Int. J. Syst. Evol. Microbiol.">
        <title>The Global Catalogue of Microorganisms (GCM) 10K type strain sequencing project: providing services to taxonomists for standard genome sequencing and annotation.</title>
        <authorList>
            <consortium name="The Broad Institute Genomics Platform"/>
            <consortium name="The Broad Institute Genome Sequencing Center for Infectious Disease"/>
            <person name="Wu L."/>
            <person name="Ma J."/>
        </authorList>
    </citation>
    <scope>NUCLEOTIDE SEQUENCE [LARGE SCALE GENOMIC DNA]</scope>
    <source>
        <strain evidence="4 5">JCM 15608</strain>
    </source>
</reference>